<evidence type="ECO:0000256" key="1">
    <source>
        <dbReference type="SAM" id="Phobius"/>
    </source>
</evidence>
<evidence type="ECO:0000313" key="2">
    <source>
        <dbReference type="EMBL" id="MEQ2273006.1"/>
    </source>
</evidence>
<dbReference type="EMBL" id="JAHRIM010070803">
    <property type="protein sequence ID" value="MEQ2273006.1"/>
    <property type="molecule type" value="Genomic_DNA"/>
</dbReference>
<keyword evidence="3" id="KW-1185">Reference proteome</keyword>
<sequence length="127" mass="14611">MHATRFRFFFVKGDVHHVSFIDSDVKVLMTEGPAEPGNGLSYFSLLNQMLWSRNTNKICRTPAPGDWECKNQRMPKVRGKYTVPLKFLVFVLLLFACLTPEDDLRPIIQMVVTFISALSSYNLNLLR</sequence>
<accession>A0ABV0WWI5</accession>
<gene>
    <name evidence="2" type="ORF">XENORESO_019722</name>
</gene>
<feature type="transmembrane region" description="Helical" evidence="1">
    <location>
        <begin position="83"/>
        <end position="101"/>
    </location>
</feature>
<comment type="caution">
    <text evidence="2">The sequence shown here is derived from an EMBL/GenBank/DDBJ whole genome shotgun (WGS) entry which is preliminary data.</text>
</comment>
<feature type="transmembrane region" description="Helical" evidence="1">
    <location>
        <begin position="107"/>
        <end position="126"/>
    </location>
</feature>
<keyword evidence="1" id="KW-0812">Transmembrane</keyword>
<proteinExistence type="predicted"/>
<reference evidence="2 3" key="1">
    <citation type="submission" date="2021-06" db="EMBL/GenBank/DDBJ databases">
        <authorList>
            <person name="Palmer J.M."/>
        </authorList>
    </citation>
    <scope>NUCLEOTIDE SEQUENCE [LARGE SCALE GENOMIC DNA]</scope>
    <source>
        <strain evidence="2 3">XR_2019</strain>
        <tissue evidence="2">Muscle</tissue>
    </source>
</reference>
<evidence type="ECO:0000313" key="3">
    <source>
        <dbReference type="Proteomes" id="UP001444071"/>
    </source>
</evidence>
<name>A0ABV0WWI5_9TELE</name>
<dbReference type="Proteomes" id="UP001444071">
    <property type="component" value="Unassembled WGS sequence"/>
</dbReference>
<keyword evidence="1" id="KW-0472">Membrane</keyword>
<protein>
    <submittedName>
        <fullName evidence="2">Uncharacterized protein</fullName>
    </submittedName>
</protein>
<organism evidence="2 3">
    <name type="scientific">Xenotaenia resolanae</name>
    <dbReference type="NCBI Taxonomy" id="208358"/>
    <lineage>
        <taxon>Eukaryota</taxon>
        <taxon>Metazoa</taxon>
        <taxon>Chordata</taxon>
        <taxon>Craniata</taxon>
        <taxon>Vertebrata</taxon>
        <taxon>Euteleostomi</taxon>
        <taxon>Actinopterygii</taxon>
        <taxon>Neopterygii</taxon>
        <taxon>Teleostei</taxon>
        <taxon>Neoteleostei</taxon>
        <taxon>Acanthomorphata</taxon>
        <taxon>Ovalentaria</taxon>
        <taxon>Atherinomorphae</taxon>
        <taxon>Cyprinodontiformes</taxon>
        <taxon>Goodeidae</taxon>
        <taxon>Xenotaenia</taxon>
    </lineage>
</organism>
<keyword evidence="1" id="KW-1133">Transmembrane helix</keyword>